<dbReference type="Gene3D" id="3.10.105.10">
    <property type="entry name" value="Dipeptide-binding Protein, Domain 3"/>
    <property type="match status" value="1"/>
</dbReference>
<dbReference type="InterPro" id="IPR030678">
    <property type="entry name" value="Peptide/Ni-bd"/>
</dbReference>
<dbReference type="GO" id="GO:0043190">
    <property type="term" value="C:ATP-binding cassette (ABC) transporter complex"/>
    <property type="evidence" value="ECO:0007669"/>
    <property type="project" value="InterPro"/>
</dbReference>
<dbReference type="SUPFAM" id="SSF53850">
    <property type="entry name" value="Periplasmic binding protein-like II"/>
    <property type="match status" value="1"/>
</dbReference>
<feature type="domain" description="Solute-binding protein family 5" evidence="3">
    <location>
        <begin position="83"/>
        <end position="439"/>
    </location>
</feature>
<reference evidence="4 5" key="1">
    <citation type="submission" date="2016-11" db="EMBL/GenBank/DDBJ databases">
        <authorList>
            <person name="Jaros S."/>
            <person name="Januszkiewicz K."/>
            <person name="Wedrychowicz H."/>
        </authorList>
    </citation>
    <scope>NUCLEOTIDE SEQUENCE [LARGE SCALE GENOMIC DNA]</scope>
    <source>
        <strain evidence="4 5">DSM 3089</strain>
    </source>
</reference>
<dbReference type="STRING" id="1121306.SAMN02745196_01163"/>
<name>A0A1M5V837_9CLOT</name>
<dbReference type="Pfam" id="PF00496">
    <property type="entry name" value="SBP_bac_5"/>
    <property type="match status" value="1"/>
</dbReference>
<dbReference type="PIRSF" id="PIRSF002741">
    <property type="entry name" value="MppA"/>
    <property type="match status" value="1"/>
</dbReference>
<dbReference type="PANTHER" id="PTHR30290:SF64">
    <property type="entry name" value="ABC TRANSPORTER PERIPLASMIC BINDING PROTEIN"/>
    <property type="match status" value="1"/>
</dbReference>
<feature type="chain" id="PRO_5039089943" evidence="2">
    <location>
        <begin position="20"/>
        <end position="542"/>
    </location>
</feature>
<keyword evidence="1 2" id="KW-0732">Signal</keyword>
<dbReference type="InterPro" id="IPR039424">
    <property type="entry name" value="SBP_5"/>
</dbReference>
<organism evidence="4 5">
    <name type="scientific">Clostridium collagenovorans DSM 3089</name>
    <dbReference type="NCBI Taxonomy" id="1121306"/>
    <lineage>
        <taxon>Bacteria</taxon>
        <taxon>Bacillati</taxon>
        <taxon>Bacillota</taxon>
        <taxon>Clostridia</taxon>
        <taxon>Eubacteriales</taxon>
        <taxon>Clostridiaceae</taxon>
        <taxon>Clostridium</taxon>
    </lineage>
</organism>
<dbReference type="GO" id="GO:0015833">
    <property type="term" value="P:peptide transport"/>
    <property type="evidence" value="ECO:0007669"/>
    <property type="project" value="TreeGrafter"/>
</dbReference>
<protein>
    <submittedName>
        <fullName evidence="4">Peptide/nickel transport system substrate-binding protein</fullName>
    </submittedName>
</protein>
<dbReference type="PROSITE" id="PS51257">
    <property type="entry name" value="PROKAR_LIPOPROTEIN"/>
    <property type="match status" value="1"/>
</dbReference>
<dbReference type="EMBL" id="FQXP01000004">
    <property type="protein sequence ID" value="SHH71429.1"/>
    <property type="molecule type" value="Genomic_DNA"/>
</dbReference>
<accession>A0A1M5V837</accession>
<evidence type="ECO:0000313" key="4">
    <source>
        <dbReference type="EMBL" id="SHH71429.1"/>
    </source>
</evidence>
<evidence type="ECO:0000259" key="3">
    <source>
        <dbReference type="Pfam" id="PF00496"/>
    </source>
</evidence>
<dbReference type="AlphaFoldDB" id="A0A1M5V837"/>
<dbReference type="InterPro" id="IPR000914">
    <property type="entry name" value="SBP_5_dom"/>
</dbReference>
<evidence type="ECO:0000256" key="2">
    <source>
        <dbReference type="SAM" id="SignalP"/>
    </source>
</evidence>
<dbReference type="PANTHER" id="PTHR30290">
    <property type="entry name" value="PERIPLASMIC BINDING COMPONENT OF ABC TRANSPORTER"/>
    <property type="match status" value="1"/>
</dbReference>
<dbReference type="GO" id="GO:0042597">
    <property type="term" value="C:periplasmic space"/>
    <property type="evidence" value="ECO:0007669"/>
    <property type="project" value="UniProtKB-ARBA"/>
</dbReference>
<dbReference type="OrthoDB" id="9772924at2"/>
<feature type="signal peptide" evidence="2">
    <location>
        <begin position="1"/>
        <end position="19"/>
    </location>
</feature>
<dbReference type="Gene3D" id="3.40.190.10">
    <property type="entry name" value="Periplasmic binding protein-like II"/>
    <property type="match status" value="1"/>
</dbReference>
<sequence length="542" mass="61431">MKKLVSFLLVCFMMISVVGCGKSDSSAEGNKNKEEKPREERVLRMSGDNLGYPSVYTVSSKGRGYLLTSYIFDTLTWKDENGVVPLLAKEWKVSEDNKTWTFKLNDKAKFTDGKELTAEDVKFSFEYIKDHPYQWVSVDPVKEVRVKDKHTVEIELKEVYAPFITDIAGNVPVMPKHIWENVTEPEKFNTADSVIGSGPLTLESYDKEAGSYIFNANKEYFLGEPVIDKLIISKVNNDKEALEAGELDAVSNLKYGEAKQIKEAGKFKVMEGPGFWVGRLYFNFDVEEFNKKEFRQALYHAINREEYVQKALKNGAVAGNPGHIHPDSEWYSKEVKNYDFNPEKSKELLASIGIKDNDGNGIVEYNGKNLSYELITSEDKVSEAEMLKKYFGDIGIDLQVKTIDSKTLDAMIKEGNFTLALNGHGSFGGDPVLLQRFVSSKSQGSTPQVTTQGGKQWSNEEFNKLFESQLKELDNKKRYEEVEKLQSIIAEELPTLTLYYKKITFAYDSSKLDGWFFTKDGVAIAVPTTQNKLVFIKGKWNN</sequence>
<keyword evidence="5" id="KW-1185">Reference proteome</keyword>
<evidence type="ECO:0000256" key="1">
    <source>
        <dbReference type="ARBA" id="ARBA00022729"/>
    </source>
</evidence>
<dbReference type="Proteomes" id="UP000184526">
    <property type="component" value="Unassembled WGS sequence"/>
</dbReference>
<dbReference type="GO" id="GO:1904680">
    <property type="term" value="F:peptide transmembrane transporter activity"/>
    <property type="evidence" value="ECO:0007669"/>
    <property type="project" value="TreeGrafter"/>
</dbReference>
<dbReference type="RefSeq" id="WP_072830975.1">
    <property type="nucleotide sequence ID" value="NZ_FQXP01000004.1"/>
</dbReference>
<proteinExistence type="predicted"/>
<evidence type="ECO:0000313" key="5">
    <source>
        <dbReference type="Proteomes" id="UP000184526"/>
    </source>
</evidence>
<gene>
    <name evidence="4" type="ORF">SAMN02745196_01163</name>
</gene>